<proteinExistence type="predicted"/>
<organism evidence="3 4">
    <name type="scientific">Megalurothrips usitatus</name>
    <name type="common">bean blossom thrips</name>
    <dbReference type="NCBI Taxonomy" id="439358"/>
    <lineage>
        <taxon>Eukaryota</taxon>
        <taxon>Metazoa</taxon>
        <taxon>Ecdysozoa</taxon>
        <taxon>Arthropoda</taxon>
        <taxon>Hexapoda</taxon>
        <taxon>Insecta</taxon>
        <taxon>Pterygota</taxon>
        <taxon>Neoptera</taxon>
        <taxon>Paraneoptera</taxon>
        <taxon>Thysanoptera</taxon>
        <taxon>Terebrantia</taxon>
        <taxon>Thripoidea</taxon>
        <taxon>Thripidae</taxon>
        <taxon>Megalurothrips</taxon>
    </lineage>
</organism>
<dbReference type="SMART" id="SM00494">
    <property type="entry name" value="ChtBD2"/>
    <property type="match status" value="2"/>
</dbReference>
<dbReference type="InterPro" id="IPR002557">
    <property type="entry name" value="Chitin-bd_dom"/>
</dbReference>
<dbReference type="GO" id="GO:0005576">
    <property type="term" value="C:extracellular region"/>
    <property type="evidence" value="ECO:0007669"/>
    <property type="project" value="InterPro"/>
</dbReference>
<evidence type="ECO:0000256" key="1">
    <source>
        <dbReference type="SAM" id="MobiDB-lite"/>
    </source>
</evidence>
<feature type="region of interest" description="Disordered" evidence="1">
    <location>
        <begin position="17"/>
        <end position="67"/>
    </location>
</feature>
<dbReference type="SUPFAM" id="SSF57625">
    <property type="entry name" value="Invertebrate chitin-binding proteins"/>
    <property type="match status" value="2"/>
</dbReference>
<dbReference type="EMBL" id="JAPTSV010000012">
    <property type="protein sequence ID" value="KAJ1522006.1"/>
    <property type="molecule type" value="Genomic_DNA"/>
</dbReference>
<accession>A0AAV7XEH6</accession>
<evidence type="ECO:0000259" key="2">
    <source>
        <dbReference type="PROSITE" id="PS50940"/>
    </source>
</evidence>
<dbReference type="InterPro" id="IPR036508">
    <property type="entry name" value="Chitin-bd_dom_sf"/>
</dbReference>
<keyword evidence="4" id="KW-1185">Reference proteome</keyword>
<feature type="compositionally biased region" description="Low complexity" evidence="1">
    <location>
        <begin position="21"/>
        <end position="60"/>
    </location>
</feature>
<dbReference type="AlphaFoldDB" id="A0AAV7XEH6"/>
<dbReference type="Gene3D" id="2.170.140.10">
    <property type="entry name" value="Chitin binding domain"/>
    <property type="match status" value="1"/>
</dbReference>
<protein>
    <recommendedName>
        <fullName evidence="2">Chitin-binding type-2 domain-containing protein</fullName>
    </recommendedName>
</protein>
<dbReference type="PROSITE" id="PS50940">
    <property type="entry name" value="CHIT_BIND_II"/>
    <property type="match status" value="1"/>
</dbReference>
<sequence length="316" mass="33234">MLTLPCTGARLCYDGQCLDQEPSTPEPTTAKPTTAKPTTARPAPSGSTPAPTSTPPHVSAPAPPNISVPTDCQDPSQACGGQVSECTDCHSRTLCARLGGRLVPVLNETCGEDAPYCVEGECVADLPADSSCRPPAPPESTFRCYGSGYFPDPADCTKYHLCVGEKPYDYDCAAASPGLVYDQRRALCVPAEGTEGAECFTFDCRGKAGRYLTYGPDQRLYALCVSEDSRDALVSSCPPAQRLKPNQDDPLSVLCEPYCPRVGRFATGTSARSFLECLASPDGGSDLIGPLEGSCPPGVAFNPASERCDGEDVTEP</sequence>
<dbReference type="Proteomes" id="UP001075354">
    <property type="component" value="Chromosome 12"/>
</dbReference>
<name>A0AAV7XEH6_9NEOP</name>
<reference evidence="3" key="1">
    <citation type="submission" date="2022-12" db="EMBL/GenBank/DDBJ databases">
        <title>Chromosome-level genome assembly of the bean flower thrips Megalurothrips usitatus.</title>
        <authorList>
            <person name="Ma L."/>
            <person name="Liu Q."/>
            <person name="Li H."/>
            <person name="Cai W."/>
        </authorList>
    </citation>
    <scope>NUCLEOTIDE SEQUENCE</scope>
    <source>
        <strain evidence="3">Cailab_2022a</strain>
    </source>
</reference>
<evidence type="ECO:0000313" key="3">
    <source>
        <dbReference type="EMBL" id="KAJ1522006.1"/>
    </source>
</evidence>
<dbReference type="GO" id="GO:0008061">
    <property type="term" value="F:chitin binding"/>
    <property type="evidence" value="ECO:0007669"/>
    <property type="project" value="InterPro"/>
</dbReference>
<comment type="caution">
    <text evidence="3">The sequence shown here is derived from an EMBL/GenBank/DDBJ whole genome shotgun (WGS) entry which is preliminary data.</text>
</comment>
<feature type="domain" description="Chitin-binding type-2" evidence="2">
    <location>
        <begin position="141"/>
        <end position="201"/>
    </location>
</feature>
<evidence type="ECO:0000313" key="4">
    <source>
        <dbReference type="Proteomes" id="UP001075354"/>
    </source>
</evidence>
<gene>
    <name evidence="3" type="ORF">ONE63_002328</name>
</gene>
<dbReference type="Pfam" id="PF01607">
    <property type="entry name" value="CBM_14"/>
    <property type="match status" value="1"/>
</dbReference>